<dbReference type="Proteomes" id="UP000247978">
    <property type="component" value="Unassembled WGS sequence"/>
</dbReference>
<dbReference type="EMBL" id="QJJQ01000008">
    <property type="protein sequence ID" value="PXW86214.1"/>
    <property type="molecule type" value="Genomic_DNA"/>
</dbReference>
<evidence type="ECO:0000313" key="3">
    <source>
        <dbReference type="Proteomes" id="UP000247978"/>
    </source>
</evidence>
<keyword evidence="3" id="KW-1185">Reference proteome</keyword>
<protein>
    <submittedName>
        <fullName evidence="2">Methyltransferase family protein</fullName>
    </submittedName>
</protein>
<dbReference type="PANTHER" id="PTHR43861">
    <property type="entry name" value="TRANS-ACONITATE 2-METHYLTRANSFERASE-RELATED"/>
    <property type="match status" value="1"/>
</dbReference>
<dbReference type="Gene3D" id="3.40.50.150">
    <property type="entry name" value="Vaccinia Virus protein VP39"/>
    <property type="match status" value="1"/>
</dbReference>
<keyword evidence="2" id="KW-0808">Transferase</keyword>
<dbReference type="InterPro" id="IPR013216">
    <property type="entry name" value="Methyltransf_11"/>
</dbReference>
<feature type="domain" description="Methyltransferase type 11" evidence="1">
    <location>
        <begin position="53"/>
        <end position="145"/>
    </location>
</feature>
<dbReference type="GO" id="GO:0008757">
    <property type="term" value="F:S-adenosylmethionine-dependent methyltransferase activity"/>
    <property type="evidence" value="ECO:0007669"/>
    <property type="project" value="InterPro"/>
</dbReference>
<evidence type="ECO:0000313" key="2">
    <source>
        <dbReference type="EMBL" id="PXW86214.1"/>
    </source>
</evidence>
<dbReference type="InterPro" id="IPR029063">
    <property type="entry name" value="SAM-dependent_MTases_sf"/>
</dbReference>
<reference evidence="2 3" key="1">
    <citation type="submission" date="2018-05" db="EMBL/GenBank/DDBJ databases">
        <title>Genomic Encyclopedia of Type Strains, Phase IV (KMG-IV): sequencing the most valuable type-strain genomes for metagenomic binning, comparative biology and taxonomic classification.</title>
        <authorList>
            <person name="Goeker M."/>
        </authorList>
    </citation>
    <scope>NUCLEOTIDE SEQUENCE [LARGE SCALE GENOMIC DNA]</scope>
    <source>
        <strain evidence="2 3">DSM 28556</strain>
    </source>
</reference>
<keyword evidence="2" id="KW-0489">Methyltransferase</keyword>
<evidence type="ECO:0000259" key="1">
    <source>
        <dbReference type="Pfam" id="PF08241"/>
    </source>
</evidence>
<dbReference type="GO" id="GO:0032259">
    <property type="term" value="P:methylation"/>
    <property type="evidence" value="ECO:0007669"/>
    <property type="project" value="UniProtKB-KW"/>
</dbReference>
<dbReference type="CDD" id="cd02440">
    <property type="entry name" value="AdoMet_MTases"/>
    <property type="match status" value="1"/>
</dbReference>
<dbReference type="AlphaFoldDB" id="A0A2V3VZ75"/>
<accession>A0A2V3VZ75</accession>
<dbReference type="SUPFAM" id="SSF53335">
    <property type="entry name" value="S-adenosyl-L-methionine-dependent methyltransferases"/>
    <property type="match status" value="1"/>
</dbReference>
<dbReference type="Pfam" id="PF08241">
    <property type="entry name" value="Methyltransf_11"/>
    <property type="match status" value="1"/>
</dbReference>
<sequence>MNQSSLWKKAVEVEWDDQAEVWDKRAMNMWENGSRKDIIPFFKKHVNKRSRILDVGCGSGYGTITLYDAGYKIDGVDISSKMISLANRRLHDRKITFFQYDVNDISLLDKKYGAVLAINVLEWTNTPSQALNELGEILEKNGLLCVGILGPTAGPRAHGFRHVYGENVIINRMMPWEFNQLAEESGFSLVDHFGVYKKEVNETVVNHLSLNLKQALSFMWVFMLRKS</sequence>
<organism evidence="2 3">
    <name type="scientific">Pseudogracilibacillus auburnensis</name>
    <dbReference type="NCBI Taxonomy" id="1494959"/>
    <lineage>
        <taxon>Bacteria</taxon>
        <taxon>Bacillati</taxon>
        <taxon>Bacillota</taxon>
        <taxon>Bacilli</taxon>
        <taxon>Bacillales</taxon>
        <taxon>Bacillaceae</taxon>
        <taxon>Pseudogracilibacillus</taxon>
    </lineage>
</organism>
<comment type="caution">
    <text evidence="2">The sequence shown here is derived from an EMBL/GenBank/DDBJ whole genome shotgun (WGS) entry which is preliminary data.</text>
</comment>
<proteinExistence type="predicted"/>
<dbReference type="RefSeq" id="WP_244916497.1">
    <property type="nucleotide sequence ID" value="NZ_JBHUHB010000001.1"/>
</dbReference>
<name>A0A2V3VZ75_9BACI</name>
<gene>
    <name evidence="2" type="ORF">DFR56_10827</name>
</gene>